<dbReference type="AlphaFoldDB" id="K9VU09"/>
<dbReference type="HOGENOM" id="CLU_2937173_0_0_3"/>
<evidence type="ECO:0000313" key="2">
    <source>
        <dbReference type="Proteomes" id="UP000010478"/>
    </source>
</evidence>
<accession>K9VU09</accession>
<organism evidence="1 2">
    <name type="scientific">Phormidium nigroviride PCC 7112</name>
    <dbReference type="NCBI Taxonomy" id="179408"/>
    <lineage>
        <taxon>Bacteria</taxon>
        <taxon>Bacillati</taxon>
        <taxon>Cyanobacteriota</taxon>
        <taxon>Cyanophyceae</taxon>
        <taxon>Oscillatoriophycideae</taxon>
        <taxon>Oscillatoriales</taxon>
        <taxon>Oscillatoriaceae</taxon>
        <taxon>Phormidium</taxon>
    </lineage>
</organism>
<keyword evidence="2" id="KW-1185">Reference proteome</keyword>
<dbReference type="RefSeq" id="WP_015211836.1">
    <property type="nucleotide sequence ID" value="NC_019764.1"/>
</dbReference>
<name>K9VU09_9CYAN</name>
<reference evidence="1 2" key="1">
    <citation type="submission" date="2012-05" db="EMBL/GenBank/DDBJ databases">
        <title>Finished plasmid 4 of genome of Oscillatoria sp. PCC 7112.</title>
        <authorList>
            <consortium name="US DOE Joint Genome Institute"/>
            <person name="Gugger M."/>
            <person name="Coursin T."/>
            <person name="Rippka R."/>
            <person name="Tandeau De Marsac N."/>
            <person name="Huntemann M."/>
            <person name="Wei C.-L."/>
            <person name="Han J."/>
            <person name="Detter J.C."/>
            <person name="Han C."/>
            <person name="Tapia R."/>
            <person name="Davenport K."/>
            <person name="Daligault H."/>
            <person name="Erkkila T."/>
            <person name="Gu W."/>
            <person name="Munk A.C.C."/>
            <person name="Teshima H."/>
            <person name="Xu Y."/>
            <person name="Chain P."/>
            <person name="Chen A."/>
            <person name="Krypides N."/>
            <person name="Mavromatis K."/>
            <person name="Markowitz V."/>
            <person name="Szeto E."/>
            <person name="Ivanova N."/>
            <person name="Mikhailova N."/>
            <person name="Ovchinnikova G."/>
            <person name="Pagani I."/>
            <person name="Pati A."/>
            <person name="Goodwin L."/>
            <person name="Peters L."/>
            <person name="Pitluck S."/>
            <person name="Woyke T."/>
            <person name="Kerfeld C."/>
        </authorList>
    </citation>
    <scope>NUCLEOTIDE SEQUENCE [LARGE SCALE GENOMIC DNA]</scope>
    <source>
        <strain evidence="1 2">PCC 7112</strain>
        <plasmid evidence="1 2">pOSC7112.04</plasmid>
    </source>
</reference>
<dbReference type="Proteomes" id="UP000010478">
    <property type="component" value="Plasmid pOSC7112.04"/>
</dbReference>
<gene>
    <name evidence="1" type="ORF">Osc7112_6882</name>
</gene>
<keyword evidence="1" id="KW-0614">Plasmid</keyword>
<sequence length="60" mass="6572">MNIQNRIINLHSSAAKRAKQALSNSIGSREQHTVKNSQSGIKNLNAIATSQAKRISKTEK</sequence>
<evidence type="ECO:0000313" key="1">
    <source>
        <dbReference type="EMBL" id="AFZ10962.1"/>
    </source>
</evidence>
<protein>
    <submittedName>
        <fullName evidence="1">Uncharacterized protein</fullName>
    </submittedName>
</protein>
<proteinExistence type="predicted"/>
<dbReference type="KEGG" id="oni:Osc7112_6882"/>
<dbReference type="EMBL" id="CP003618">
    <property type="protein sequence ID" value="AFZ10962.1"/>
    <property type="molecule type" value="Genomic_DNA"/>
</dbReference>
<geneLocation type="plasmid" evidence="1 2">
    <name>pOSC7112.04</name>
</geneLocation>